<accession>A0AAV1RTD1</accession>
<dbReference type="Proteomes" id="UP001314170">
    <property type="component" value="Unassembled WGS sequence"/>
</dbReference>
<proteinExistence type="inferred from homology"/>
<dbReference type="PANTHER" id="PTHR16301:SF20">
    <property type="entry name" value="IMPACT FAMILY MEMBER YIGZ"/>
    <property type="match status" value="1"/>
</dbReference>
<name>A0AAV1RTD1_9ROSI</name>
<comment type="similarity">
    <text evidence="1">Belongs to the IMPACT family.</text>
</comment>
<dbReference type="InterPro" id="IPR036956">
    <property type="entry name" value="Impact_N_sf"/>
</dbReference>
<evidence type="ECO:0000313" key="3">
    <source>
        <dbReference type="EMBL" id="CAK7339626.1"/>
    </source>
</evidence>
<dbReference type="InterPro" id="IPR001498">
    <property type="entry name" value="Impact_N"/>
</dbReference>
<organism evidence="3 4">
    <name type="scientific">Dovyalis caffra</name>
    <dbReference type="NCBI Taxonomy" id="77055"/>
    <lineage>
        <taxon>Eukaryota</taxon>
        <taxon>Viridiplantae</taxon>
        <taxon>Streptophyta</taxon>
        <taxon>Embryophyta</taxon>
        <taxon>Tracheophyta</taxon>
        <taxon>Spermatophyta</taxon>
        <taxon>Magnoliopsida</taxon>
        <taxon>eudicotyledons</taxon>
        <taxon>Gunneridae</taxon>
        <taxon>Pentapetalae</taxon>
        <taxon>rosids</taxon>
        <taxon>fabids</taxon>
        <taxon>Malpighiales</taxon>
        <taxon>Salicaceae</taxon>
        <taxon>Flacourtieae</taxon>
        <taxon>Dovyalis</taxon>
    </lineage>
</organism>
<dbReference type="SUPFAM" id="SSF54211">
    <property type="entry name" value="Ribosomal protein S5 domain 2-like"/>
    <property type="match status" value="1"/>
</dbReference>
<reference evidence="3 4" key="1">
    <citation type="submission" date="2024-01" db="EMBL/GenBank/DDBJ databases">
        <authorList>
            <person name="Waweru B."/>
        </authorList>
    </citation>
    <scope>NUCLEOTIDE SEQUENCE [LARGE SCALE GENOMIC DNA]</scope>
</reference>
<evidence type="ECO:0000313" key="4">
    <source>
        <dbReference type="Proteomes" id="UP001314170"/>
    </source>
</evidence>
<evidence type="ECO:0000259" key="2">
    <source>
        <dbReference type="Pfam" id="PF01205"/>
    </source>
</evidence>
<feature type="domain" description="Impact N-terminal" evidence="2">
    <location>
        <begin position="72"/>
        <end position="172"/>
    </location>
</feature>
<gene>
    <name evidence="3" type="ORF">DCAF_LOCUS14684</name>
</gene>
<comment type="caution">
    <text evidence="3">The sequence shown here is derived from an EMBL/GenBank/DDBJ whole genome shotgun (WGS) entry which is preliminary data.</text>
</comment>
<dbReference type="AlphaFoldDB" id="A0AAV1RTD1"/>
<dbReference type="Pfam" id="PF01205">
    <property type="entry name" value="Impact_N"/>
    <property type="match status" value="1"/>
</dbReference>
<dbReference type="InterPro" id="IPR023582">
    <property type="entry name" value="Impact"/>
</dbReference>
<keyword evidence="4" id="KW-1185">Reference proteome</keyword>
<sequence length="309" mass="32809">MSGVITRVPSSYQYHLILKTKNGLSASLAISTSIKNMVTTATATATATASSSSNSGEYRSMTERVSLEKEIKKSKFIAIAAPISNEESAFSFLSEVRDPRATHNCWAFKVGQHSRCNDDGEPSGTAGKPIQSAILSSHIDRVMVVVIRYFGGIKLGTGGLVRAYGGVASECLRNAPPCLVKSKVPMAVEVPFDLLGLVQHQLQHFQVEDIKQDYETGKDGFAMVSFKVDFDQVEKLEDTVKANCSRQLVFYKRSGEVADIVVGLIGSLGMGSGVDGSDSVTSGMVGTVGSKGIFGKDGILVLANGGIKA</sequence>
<dbReference type="InterPro" id="IPR020568">
    <property type="entry name" value="Ribosomal_Su5_D2-typ_SF"/>
</dbReference>
<protein>
    <recommendedName>
        <fullName evidence="2">Impact N-terminal domain-containing protein</fullName>
    </recommendedName>
</protein>
<dbReference type="EMBL" id="CAWUPB010001158">
    <property type="protein sequence ID" value="CAK7339626.1"/>
    <property type="molecule type" value="Genomic_DNA"/>
</dbReference>
<dbReference type="Gene3D" id="3.30.230.30">
    <property type="entry name" value="Impact, N-terminal domain"/>
    <property type="match status" value="1"/>
</dbReference>
<evidence type="ECO:0000256" key="1">
    <source>
        <dbReference type="ARBA" id="ARBA00007665"/>
    </source>
</evidence>
<dbReference type="GO" id="GO:0005737">
    <property type="term" value="C:cytoplasm"/>
    <property type="evidence" value="ECO:0007669"/>
    <property type="project" value="TreeGrafter"/>
</dbReference>
<dbReference type="PANTHER" id="PTHR16301">
    <property type="entry name" value="IMPACT-RELATED"/>
    <property type="match status" value="1"/>
</dbReference>
<dbReference type="GO" id="GO:0006446">
    <property type="term" value="P:regulation of translational initiation"/>
    <property type="evidence" value="ECO:0007669"/>
    <property type="project" value="TreeGrafter"/>
</dbReference>